<proteinExistence type="predicted"/>
<reference evidence="1" key="1">
    <citation type="journal article" date="2002" name="Nature">
        <title>The genome sequence and structure of rice chromosome 1.</title>
        <authorList>
            <person name="Sasaki T."/>
            <person name="Matsumoto T."/>
            <person name="Yamamoto K."/>
            <person name="Sakata K."/>
            <person name="Baba T."/>
            <person name="Katayose Y."/>
            <person name="Wu J."/>
            <person name="Niimura Y."/>
            <person name="Cheng Z."/>
            <person name="Nagamura Y."/>
            <person name="Antonio B.A."/>
            <person name="Kanamori H."/>
            <person name="Hosokawa S."/>
            <person name="Masukawa M."/>
            <person name="Arikawa K."/>
            <person name="Chiden Y."/>
            <person name="Hayashi M."/>
            <person name="Okamoto M."/>
            <person name="Ando T."/>
            <person name="Aoki H."/>
            <person name="Arita K."/>
            <person name="Hamada M."/>
            <person name="Harada C."/>
            <person name="Hijishita S."/>
            <person name="Honda M."/>
            <person name="Ichikawa Y."/>
            <person name="Idonuma A."/>
            <person name="Iijima M."/>
            <person name="Ikeda M."/>
            <person name="Ikeno M."/>
            <person name="Itoh S."/>
            <person name="Itoh T."/>
            <person name="Itoh Y."/>
            <person name="Itoh Y."/>
            <person name="Iwabuchi A."/>
            <person name="Kamiya K."/>
            <person name="Karasawa W."/>
            <person name="Katagiri S."/>
            <person name="Kikuta A."/>
            <person name="Kobayashi N."/>
            <person name="Kono I."/>
            <person name="Machita K."/>
            <person name="Maehara T."/>
            <person name="Mizuno H."/>
            <person name="Mizubayashi T."/>
            <person name="Mukai Y."/>
            <person name="Nagasaki H."/>
            <person name="Nakashima M."/>
            <person name="Nakama Y."/>
            <person name="Nakamichi Y."/>
            <person name="Nakamura M."/>
            <person name="Namiki N."/>
            <person name="Negishi M."/>
            <person name="Ohta I."/>
            <person name="Ono N."/>
            <person name="Saji S."/>
            <person name="Sakai K."/>
            <person name="Shibata M."/>
            <person name="Shimokawa T."/>
            <person name="Shomura A."/>
            <person name="Song J."/>
            <person name="Takazaki Y."/>
            <person name="Terasawa K."/>
            <person name="Tsuji K."/>
            <person name="Waki K."/>
            <person name="Yamagata H."/>
            <person name="Yamane H."/>
            <person name="Yoshiki S."/>
            <person name="Yoshihara R."/>
            <person name="Yukawa K."/>
            <person name="Zhong H."/>
            <person name="Iwama H."/>
            <person name="Endo T."/>
            <person name="Ito H."/>
            <person name="Hahn J.H."/>
            <person name="Kim H.I."/>
            <person name="Eun M.Y."/>
            <person name="Yano M."/>
            <person name="Jiang J."/>
            <person name="Gojobori T."/>
        </authorList>
    </citation>
    <scope>NUCLEOTIDE SEQUENCE [LARGE SCALE GENOMIC DNA]</scope>
</reference>
<dbReference type="EMBL" id="AP003310">
    <property type="protein sequence ID" value="BAD45112.1"/>
    <property type="molecule type" value="Genomic_DNA"/>
</dbReference>
<gene>
    <name evidence="1" type="primary">P0022F12.12</name>
</gene>
<dbReference type="AlphaFoldDB" id="Q656Z7"/>
<accession>Q656Z7</accession>
<evidence type="ECO:0000313" key="1">
    <source>
        <dbReference type="EMBL" id="BAD45112.1"/>
    </source>
</evidence>
<organism evidence="1">
    <name type="scientific">Oryza sativa subsp. japonica</name>
    <name type="common">Rice</name>
    <dbReference type="NCBI Taxonomy" id="39947"/>
    <lineage>
        <taxon>Eukaryota</taxon>
        <taxon>Viridiplantae</taxon>
        <taxon>Streptophyta</taxon>
        <taxon>Embryophyta</taxon>
        <taxon>Tracheophyta</taxon>
        <taxon>Spermatophyta</taxon>
        <taxon>Magnoliopsida</taxon>
        <taxon>Liliopsida</taxon>
        <taxon>Poales</taxon>
        <taxon>Poaceae</taxon>
        <taxon>BOP clade</taxon>
        <taxon>Oryzoideae</taxon>
        <taxon>Oryzeae</taxon>
        <taxon>Oryzinae</taxon>
        <taxon>Oryza</taxon>
        <taxon>Oryza sativa</taxon>
    </lineage>
</organism>
<protein>
    <submittedName>
        <fullName evidence="1">Uncharacterized protein P0022F12.12</fullName>
    </submittedName>
</protein>
<dbReference type="Proteomes" id="UP000817658">
    <property type="component" value="Chromosome 1"/>
</dbReference>
<name>Q656Z7_ORYSJ</name>
<sequence>MVADAALTSSPAALTEGIGGFSLTRELTGGWRNDGWRRTGDGGEVGAVARFGSSSAAVFRRCTAVAKGGWSSASSCDPNRGDGKRRGRLSVDGRYRPILTINITKIKEN</sequence>